<dbReference type="InterPro" id="IPR011032">
    <property type="entry name" value="GroES-like_sf"/>
</dbReference>
<comment type="cofactor">
    <cofactor evidence="1 5">
        <name>Zn(2+)</name>
        <dbReference type="ChEBI" id="CHEBI:29105"/>
    </cofactor>
</comment>
<dbReference type="Gene3D" id="3.90.180.10">
    <property type="entry name" value="Medium-chain alcohol dehydrogenases, catalytic domain"/>
    <property type="match status" value="1"/>
</dbReference>
<keyword evidence="9" id="KW-1185">Reference proteome</keyword>
<keyword evidence="2 5" id="KW-0479">Metal-binding</keyword>
<keyword evidence="3 5" id="KW-0862">Zinc</keyword>
<feature type="domain" description="Alcohol dehydrogenase-like C-terminal" evidence="6">
    <location>
        <begin position="228"/>
        <end position="293"/>
    </location>
</feature>
<evidence type="ECO:0000259" key="7">
    <source>
        <dbReference type="Pfam" id="PF08240"/>
    </source>
</evidence>
<dbReference type="Proteomes" id="UP000186922">
    <property type="component" value="Unassembled WGS sequence"/>
</dbReference>
<comment type="similarity">
    <text evidence="5">Belongs to the zinc-containing alcohol dehydrogenase family.</text>
</comment>
<evidence type="ECO:0000313" key="8">
    <source>
        <dbReference type="EMBL" id="GAV04244.1"/>
    </source>
</evidence>
<dbReference type="CDD" id="cd08283">
    <property type="entry name" value="FDH_like_1"/>
    <property type="match status" value="1"/>
</dbReference>
<reference evidence="8 9" key="1">
    <citation type="journal article" date="2016" name="Nat. Commun.">
        <title>Extremotolerant tardigrade genome and improved radiotolerance of human cultured cells by tardigrade-unique protein.</title>
        <authorList>
            <person name="Hashimoto T."/>
            <person name="Horikawa D.D."/>
            <person name="Saito Y."/>
            <person name="Kuwahara H."/>
            <person name="Kozuka-Hata H."/>
            <person name="Shin-I T."/>
            <person name="Minakuchi Y."/>
            <person name="Ohishi K."/>
            <person name="Motoyama A."/>
            <person name="Aizu T."/>
            <person name="Enomoto A."/>
            <person name="Kondo K."/>
            <person name="Tanaka S."/>
            <person name="Hara Y."/>
            <person name="Koshikawa S."/>
            <person name="Sagara H."/>
            <person name="Miura T."/>
            <person name="Yokobori S."/>
            <person name="Miyagawa K."/>
            <person name="Suzuki Y."/>
            <person name="Kubo T."/>
            <person name="Oyama M."/>
            <person name="Kohara Y."/>
            <person name="Fujiyama A."/>
            <person name="Arakawa K."/>
            <person name="Katayama T."/>
            <person name="Toyoda A."/>
            <person name="Kunieda T."/>
        </authorList>
    </citation>
    <scope>NUCLEOTIDE SEQUENCE [LARGE SCALE GENOMIC DNA]</scope>
    <source>
        <strain evidence="8 9">YOKOZUNA-1</strain>
    </source>
</reference>
<dbReference type="STRING" id="947166.A0A1D1VZ03"/>
<dbReference type="AlphaFoldDB" id="A0A1D1VZ03"/>
<evidence type="ECO:0000256" key="3">
    <source>
        <dbReference type="ARBA" id="ARBA00022833"/>
    </source>
</evidence>
<dbReference type="Gene3D" id="3.40.50.720">
    <property type="entry name" value="NAD(P)-binding Rossmann-like Domain"/>
    <property type="match status" value="1"/>
</dbReference>
<sequence>MMNPTNIMAAVADKVLGHNPTSTRQQPKTHPTEKMKAIVWHGKFDMRYDEVPRPMVSEPHDILLKVTATTICGSDLHLYSGELPGMEKGDIVGHEFMGIVVDKGPDVKLPIGTRVVVAFDIACGFCDFCKREEYTSCDTTNPSRVAETMFGHALVGVFGYGHMVGGYWGGQAEYVRVPFADLNCLPIPEDVPDEKALYLSDVISTSFHACEMGKVKPGDKVGIWGMGPIGLAAARWAQILGASTVVAISGTEDRLDIARSLGCVVINYHEQDPVETISKMFPQGLDCCIDAAGFRFAKSIGHKIQRALLLESDTPEIITECCKACRKNGIVSVIADYPGTANNFPIGTISMKHLRLESGQSPTQRIWKMALEKLRTGEYDPSFFVTHTMRLKDVPDAYKQFYNREGGMVKIFVRP</sequence>
<dbReference type="Pfam" id="PF08240">
    <property type="entry name" value="ADH_N"/>
    <property type="match status" value="1"/>
</dbReference>
<keyword evidence="4" id="KW-0560">Oxidoreductase</keyword>
<proteinExistence type="inferred from homology"/>
<dbReference type="InterPro" id="IPR002328">
    <property type="entry name" value="ADH_Zn_CS"/>
</dbReference>
<comment type="caution">
    <text evidence="8">The sequence shown here is derived from an EMBL/GenBank/DDBJ whole genome shotgun (WGS) entry which is preliminary data.</text>
</comment>
<dbReference type="InterPro" id="IPR036291">
    <property type="entry name" value="NAD(P)-bd_dom_sf"/>
</dbReference>
<evidence type="ECO:0000256" key="2">
    <source>
        <dbReference type="ARBA" id="ARBA00022723"/>
    </source>
</evidence>
<evidence type="ECO:0008006" key="10">
    <source>
        <dbReference type="Google" id="ProtNLM"/>
    </source>
</evidence>
<organism evidence="8 9">
    <name type="scientific">Ramazzottius varieornatus</name>
    <name type="common">Water bear</name>
    <name type="synonym">Tardigrade</name>
    <dbReference type="NCBI Taxonomy" id="947166"/>
    <lineage>
        <taxon>Eukaryota</taxon>
        <taxon>Metazoa</taxon>
        <taxon>Ecdysozoa</taxon>
        <taxon>Tardigrada</taxon>
        <taxon>Eutardigrada</taxon>
        <taxon>Parachela</taxon>
        <taxon>Hypsibioidea</taxon>
        <taxon>Ramazzottiidae</taxon>
        <taxon>Ramazzottius</taxon>
    </lineage>
</organism>
<dbReference type="EMBL" id="BDGG01000010">
    <property type="protein sequence ID" value="GAV04244.1"/>
    <property type="molecule type" value="Genomic_DNA"/>
</dbReference>
<accession>A0A1D1VZ03</accession>
<evidence type="ECO:0000259" key="6">
    <source>
        <dbReference type="Pfam" id="PF00107"/>
    </source>
</evidence>
<dbReference type="Pfam" id="PF00107">
    <property type="entry name" value="ADH_zinc_N"/>
    <property type="match status" value="1"/>
</dbReference>
<evidence type="ECO:0000256" key="4">
    <source>
        <dbReference type="ARBA" id="ARBA00023002"/>
    </source>
</evidence>
<protein>
    <recommendedName>
        <fullName evidence="10">Enoyl reductase (ER) domain-containing protein</fullName>
    </recommendedName>
</protein>
<evidence type="ECO:0000256" key="1">
    <source>
        <dbReference type="ARBA" id="ARBA00001947"/>
    </source>
</evidence>
<dbReference type="PANTHER" id="PTHR42813">
    <property type="entry name" value="ZINC-TYPE ALCOHOL DEHYDROGENASE-LIKE"/>
    <property type="match status" value="1"/>
</dbReference>
<evidence type="ECO:0000313" key="9">
    <source>
        <dbReference type="Proteomes" id="UP000186922"/>
    </source>
</evidence>
<dbReference type="InterPro" id="IPR013154">
    <property type="entry name" value="ADH-like_N"/>
</dbReference>
<name>A0A1D1VZ03_RAMVA</name>
<dbReference type="PROSITE" id="PS00059">
    <property type="entry name" value="ADH_ZINC"/>
    <property type="match status" value="1"/>
</dbReference>
<dbReference type="OrthoDB" id="3941538at2759"/>
<dbReference type="PANTHER" id="PTHR42813:SF1">
    <property type="entry name" value="DEHYDROGENASE, PUTATIVE (AFU_ORTHOLOGUE AFUA_5G03930)-RELATED"/>
    <property type="match status" value="1"/>
</dbReference>
<gene>
    <name evidence="8" type="primary">RvY_14554-1</name>
    <name evidence="8" type="synonym">RvY_14554.1</name>
    <name evidence="8" type="ORF">RvY_14554</name>
</gene>
<dbReference type="InterPro" id="IPR013149">
    <property type="entry name" value="ADH-like_C"/>
</dbReference>
<dbReference type="GO" id="GO:0016491">
    <property type="term" value="F:oxidoreductase activity"/>
    <property type="evidence" value="ECO:0007669"/>
    <property type="project" value="UniProtKB-KW"/>
</dbReference>
<dbReference type="GO" id="GO:0008270">
    <property type="term" value="F:zinc ion binding"/>
    <property type="evidence" value="ECO:0007669"/>
    <property type="project" value="InterPro"/>
</dbReference>
<dbReference type="SUPFAM" id="SSF50129">
    <property type="entry name" value="GroES-like"/>
    <property type="match status" value="1"/>
</dbReference>
<feature type="domain" description="Alcohol dehydrogenase-like N-terminal" evidence="7">
    <location>
        <begin position="59"/>
        <end position="188"/>
    </location>
</feature>
<evidence type="ECO:0000256" key="5">
    <source>
        <dbReference type="RuleBase" id="RU361277"/>
    </source>
</evidence>
<dbReference type="SUPFAM" id="SSF51735">
    <property type="entry name" value="NAD(P)-binding Rossmann-fold domains"/>
    <property type="match status" value="1"/>
</dbReference>